<evidence type="ECO:0000313" key="5">
    <source>
        <dbReference type="EMBL" id="NUU79052.1"/>
    </source>
</evidence>
<accession>A0A7Y6C1U0</accession>
<dbReference type="InterPro" id="IPR037923">
    <property type="entry name" value="HTH-like"/>
</dbReference>
<evidence type="ECO:0000259" key="4">
    <source>
        <dbReference type="PROSITE" id="PS01124"/>
    </source>
</evidence>
<dbReference type="GO" id="GO:0043565">
    <property type="term" value="F:sequence-specific DNA binding"/>
    <property type="evidence" value="ECO:0007669"/>
    <property type="project" value="InterPro"/>
</dbReference>
<feature type="domain" description="HTH araC/xylS-type" evidence="4">
    <location>
        <begin position="180"/>
        <end position="278"/>
    </location>
</feature>
<dbReference type="GO" id="GO:0003700">
    <property type="term" value="F:DNA-binding transcription factor activity"/>
    <property type="evidence" value="ECO:0007669"/>
    <property type="project" value="InterPro"/>
</dbReference>
<keyword evidence="6" id="KW-1185">Reference proteome</keyword>
<dbReference type="InterPro" id="IPR018062">
    <property type="entry name" value="HTH_AraC-typ_CS"/>
</dbReference>
<evidence type="ECO:0000256" key="3">
    <source>
        <dbReference type="ARBA" id="ARBA00023163"/>
    </source>
</evidence>
<dbReference type="InterPro" id="IPR014710">
    <property type="entry name" value="RmlC-like_jellyroll"/>
</dbReference>
<name>A0A7Y6C1U0_9BACL</name>
<dbReference type="InterPro" id="IPR003313">
    <property type="entry name" value="AraC-bd"/>
</dbReference>
<dbReference type="SMART" id="SM00342">
    <property type="entry name" value="HTH_ARAC"/>
    <property type="match status" value="1"/>
</dbReference>
<dbReference type="AlphaFoldDB" id="A0A7Y6C1U0"/>
<dbReference type="Pfam" id="PF12833">
    <property type="entry name" value="HTH_18"/>
    <property type="match status" value="1"/>
</dbReference>
<keyword evidence="1" id="KW-0805">Transcription regulation</keyword>
<dbReference type="PANTHER" id="PTHR43280:SF2">
    <property type="entry name" value="HTH-TYPE TRANSCRIPTIONAL REGULATOR EXSA"/>
    <property type="match status" value="1"/>
</dbReference>
<dbReference type="InterPro" id="IPR009057">
    <property type="entry name" value="Homeodomain-like_sf"/>
</dbReference>
<keyword evidence="2" id="KW-0238">DNA-binding</keyword>
<dbReference type="InterPro" id="IPR020449">
    <property type="entry name" value="Tscrpt_reg_AraC-type_HTH"/>
</dbReference>
<dbReference type="PROSITE" id="PS01124">
    <property type="entry name" value="HTH_ARAC_FAMILY_2"/>
    <property type="match status" value="1"/>
</dbReference>
<protein>
    <submittedName>
        <fullName evidence="5">Helix-turn-helix transcriptional regulator</fullName>
    </submittedName>
</protein>
<dbReference type="Gene3D" id="1.10.10.60">
    <property type="entry name" value="Homeodomain-like"/>
    <property type="match status" value="2"/>
</dbReference>
<comment type="caution">
    <text evidence="5">The sequence shown here is derived from an EMBL/GenBank/DDBJ whole genome shotgun (WGS) entry which is preliminary data.</text>
</comment>
<keyword evidence="3" id="KW-0804">Transcription</keyword>
<dbReference type="Pfam" id="PF02311">
    <property type="entry name" value="AraC_binding"/>
    <property type="match status" value="1"/>
</dbReference>
<evidence type="ECO:0000256" key="2">
    <source>
        <dbReference type="ARBA" id="ARBA00023125"/>
    </source>
</evidence>
<dbReference type="RefSeq" id="WP_175398642.1">
    <property type="nucleotide sequence ID" value="NZ_JABMCB010000202.1"/>
</dbReference>
<dbReference type="PANTHER" id="PTHR43280">
    <property type="entry name" value="ARAC-FAMILY TRANSCRIPTIONAL REGULATOR"/>
    <property type="match status" value="1"/>
</dbReference>
<dbReference type="Gene3D" id="2.60.120.10">
    <property type="entry name" value="Jelly Rolls"/>
    <property type="match status" value="1"/>
</dbReference>
<evidence type="ECO:0000256" key="1">
    <source>
        <dbReference type="ARBA" id="ARBA00023015"/>
    </source>
</evidence>
<dbReference type="InterPro" id="IPR018060">
    <property type="entry name" value="HTH_AraC"/>
</dbReference>
<dbReference type="PRINTS" id="PR00032">
    <property type="entry name" value="HTHARAC"/>
</dbReference>
<gene>
    <name evidence="5" type="ORF">HP552_28000</name>
</gene>
<dbReference type="EMBL" id="JABMCB010000202">
    <property type="protein sequence ID" value="NUU79052.1"/>
    <property type="molecule type" value="Genomic_DNA"/>
</dbReference>
<dbReference type="PROSITE" id="PS00041">
    <property type="entry name" value="HTH_ARAC_FAMILY_1"/>
    <property type="match status" value="1"/>
</dbReference>
<proteinExistence type="predicted"/>
<organism evidence="5 6">
    <name type="scientific">Paenibacillus xylanilyticus</name>
    <dbReference type="NCBI Taxonomy" id="248903"/>
    <lineage>
        <taxon>Bacteria</taxon>
        <taxon>Bacillati</taxon>
        <taxon>Bacillota</taxon>
        <taxon>Bacilli</taxon>
        <taxon>Bacillales</taxon>
        <taxon>Paenibacillaceae</taxon>
        <taxon>Paenibacillus</taxon>
    </lineage>
</organism>
<dbReference type="SUPFAM" id="SSF46689">
    <property type="entry name" value="Homeodomain-like"/>
    <property type="match status" value="2"/>
</dbReference>
<evidence type="ECO:0000313" key="6">
    <source>
        <dbReference type="Proteomes" id="UP000526125"/>
    </source>
</evidence>
<sequence>MEIVNASHPKFHVANEQFSIQHMKRAGMTSMPRAHSHPFIELYYLTEGERIYFVDSQVVTLQKGELILIQSDEMHATASSEIAEFERILVNYNPALLPTPLQDDRQWFNQRGFHLFRLMLREQNEAETLLLRMLEECKECRPFYETSVLTLFAELMILLQRIEPRTQSDRTKHPLHHLVTDVATYIREHYQKPLTLEETARQFFISPSYLSRIFYRLTGFHFREYVVHIRILQAKRLITQSNSKIQEIASIVGFEYLSHFNKTFKRVTGYNPSHYRKEIKFRQGGKPVSNQSRTLS</sequence>
<dbReference type="SUPFAM" id="SSF51215">
    <property type="entry name" value="Regulatory protein AraC"/>
    <property type="match status" value="1"/>
</dbReference>
<reference evidence="5 6" key="1">
    <citation type="submission" date="2020-05" db="EMBL/GenBank/DDBJ databases">
        <title>Genome Sequencing of Type Strains.</title>
        <authorList>
            <person name="Lemaire J.F."/>
            <person name="Inderbitzin P."/>
            <person name="Gregorio O.A."/>
            <person name="Collins S.B."/>
            <person name="Wespe N."/>
            <person name="Knight-Connoni V."/>
        </authorList>
    </citation>
    <scope>NUCLEOTIDE SEQUENCE [LARGE SCALE GENOMIC DNA]</scope>
    <source>
        <strain evidence="5 6">LMG 21957</strain>
    </source>
</reference>
<dbReference type="Proteomes" id="UP000526125">
    <property type="component" value="Unassembled WGS sequence"/>
</dbReference>